<feature type="transmembrane region" description="Helical" evidence="2">
    <location>
        <begin position="121"/>
        <end position="143"/>
    </location>
</feature>
<feature type="region of interest" description="Disordered" evidence="1">
    <location>
        <begin position="308"/>
        <end position="330"/>
    </location>
</feature>
<name>A0A8H5CZ43_9AGAR</name>
<feature type="transmembrane region" description="Helical" evidence="2">
    <location>
        <begin position="238"/>
        <end position="258"/>
    </location>
</feature>
<feature type="transmembrane region" description="Helical" evidence="2">
    <location>
        <begin position="50"/>
        <end position="75"/>
    </location>
</feature>
<dbReference type="EMBL" id="JAACJO010000017">
    <property type="protein sequence ID" value="KAF5349222.1"/>
    <property type="molecule type" value="Genomic_DNA"/>
</dbReference>
<proteinExistence type="predicted"/>
<feature type="transmembrane region" description="Helical" evidence="2">
    <location>
        <begin position="20"/>
        <end position="38"/>
    </location>
</feature>
<evidence type="ECO:0000256" key="2">
    <source>
        <dbReference type="SAM" id="Phobius"/>
    </source>
</evidence>
<keyword evidence="2" id="KW-0812">Transmembrane</keyword>
<evidence type="ECO:0000313" key="5">
    <source>
        <dbReference type="Proteomes" id="UP000559027"/>
    </source>
</evidence>
<feature type="transmembrane region" description="Helical" evidence="2">
    <location>
        <begin position="95"/>
        <end position="114"/>
    </location>
</feature>
<keyword evidence="2" id="KW-0472">Membrane</keyword>
<organism evidence="4 5">
    <name type="scientific">Leucocoprinus leucothites</name>
    <dbReference type="NCBI Taxonomy" id="201217"/>
    <lineage>
        <taxon>Eukaryota</taxon>
        <taxon>Fungi</taxon>
        <taxon>Dikarya</taxon>
        <taxon>Basidiomycota</taxon>
        <taxon>Agaricomycotina</taxon>
        <taxon>Agaricomycetes</taxon>
        <taxon>Agaricomycetidae</taxon>
        <taxon>Agaricales</taxon>
        <taxon>Agaricineae</taxon>
        <taxon>Agaricaceae</taxon>
        <taxon>Leucocoprinus</taxon>
    </lineage>
</organism>
<dbReference type="AlphaFoldDB" id="A0A8H5CZ43"/>
<sequence>MAQPLSDNVRLVLGPPILGAALNWFLYGILMMQYFTYLNHANRDKTRLRAVVHFLFLLDTAQTFLVMVDIFSWYVHNFGNYEALFQFSVSPVDGPLLDSIIMVTVQLVYCWRLWVLGGWKILPAVAATLALVSCISGMFIGLIDQIEGHQPPHASPVEVLWLFASAITDILIACSMGYLRPRCLKVLKYRREIVTRTTMVMVKRVLILMLETNALTAALAIALVTVEFLVVSLHGTRLYIVFGYTIGKMYSNSFMVLLNQRTSYNTHSEVNEKLSTLNFKNRGNGRGLSCQNQRAGLRNLVPMAQQPGASGRDTLQGSPIDSIPHAGQHG</sequence>
<dbReference type="OrthoDB" id="2953893at2759"/>
<evidence type="ECO:0000259" key="3">
    <source>
        <dbReference type="Pfam" id="PF20152"/>
    </source>
</evidence>
<comment type="caution">
    <text evidence="4">The sequence shown here is derived from an EMBL/GenBank/DDBJ whole genome shotgun (WGS) entry which is preliminary data.</text>
</comment>
<dbReference type="PANTHER" id="PTHR40465">
    <property type="entry name" value="CHROMOSOME 1, WHOLE GENOME SHOTGUN SEQUENCE"/>
    <property type="match status" value="1"/>
</dbReference>
<feature type="domain" description="DUF6534" evidence="3">
    <location>
        <begin position="165"/>
        <end position="262"/>
    </location>
</feature>
<evidence type="ECO:0000313" key="4">
    <source>
        <dbReference type="EMBL" id="KAF5349222.1"/>
    </source>
</evidence>
<dbReference type="PANTHER" id="PTHR40465:SF1">
    <property type="entry name" value="DUF6534 DOMAIN-CONTAINING PROTEIN"/>
    <property type="match status" value="1"/>
</dbReference>
<keyword evidence="5" id="KW-1185">Reference proteome</keyword>
<evidence type="ECO:0000256" key="1">
    <source>
        <dbReference type="SAM" id="MobiDB-lite"/>
    </source>
</evidence>
<reference evidence="4 5" key="1">
    <citation type="journal article" date="2020" name="ISME J.">
        <title>Uncovering the hidden diversity of litter-decomposition mechanisms in mushroom-forming fungi.</title>
        <authorList>
            <person name="Floudas D."/>
            <person name="Bentzer J."/>
            <person name="Ahren D."/>
            <person name="Johansson T."/>
            <person name="Persson P."/>
            <person name="Tunlid A."/>
        </authorList>
    </citation>
    <scope>NUCLEOTIDE SEQUENCE [LARGE SCALE GENOMIC DNA]</scope>
    <source>
        <strain evidence="4 5">CBS 146.42</strain>
    </source>
</reference>
<feature type="transmembrane region" description="Helical" evidence="2">
    <location>
        <begin position="205"/>
        <end position="226"/>
    </location>
</feature>
<dbReference type="Proteomes" id="UP000559027">
    <property type="component" value="Unassembled WGS sequence"/>
</dbReference>
<keyword evidence="2" id="KW-1133">Transmembrane helix</keyword>
<feature type="transmembrane region" description="Helical" evidence="2">
    <location>
        <begin position="159"/>
        <end position="179"/>
    </location>
</feature>
<accession>A0A8H5CZ43</accession>
<gene>
    <name evidence="4" type="ORF">D9756_009337</name>
</gene>
<dbReference type="InterPro" id="IPR045339">
    <property type="entry name" value="DUF6534"/>
</dbReference>
<dbReference type="Pfam" id="PF20152">
    <property type="entry name" value="DUF6534"/>
    <property type="match status" value="1"/>
</dbReference>
<protein>
    <recommendedName>
        <fullName evidence="3">DUF6534 domain-containing protein</fullName>
    </recommendedName>
</protein>